<feature type="non-terminal residue" evidence="2">
    <location>
        <position position="485"/>
    </location>
</feature>
<name>A0A0B6Z602_9EUPU</name>
<evidence type="ECO:0000313" key="2">
    <source>
        <dbReference type="EMBL" id="CEK64069.1"/>
    </source>
</evidence>
<protein>
    <recommendedName>
        <fullName evidence="1">EGF-like domain-containing protein</fullName>
    </recommendedName>
</protein>
<feature type="domain" description="EGF-like" evidence="1">
    <location>
        <begin position="126"/>
        <end position="157"/>
    </location>
</feature>
<reference evidence="2" key="1">
    <citation type="submission" date="2014-12" db="EMBL/GenBank/DDBJ databases">
        <title>Insight into the proteome of Arion vulgaris.</title>
        <authorList>
            <person name="Aradska J."/>
            <person name="Bulat T."/>
            <person name="Smidak R."/>
            <person name="Sarate P."/>
            <person name="Gangsoo J."/>
            <person name="Sialana F."/>
            <person name="Bilban M."/>
            <person name="Lubec G."/>
        </authorList>
    </citation>
    <scope>NUCLEOTIDE SEQUENCE</scope>
    <source>
        <tissue evidence="2">Skin</tissue>
    </source>
</reference>
<feature type="domain" description="EGF-like" evidence="1">
    <location>
        <begin position="82"/>
        <end position="113"/>
    </location>
</feature>
<feature type="domain" description="EGF-like" evidence="1">
    <location>
        <begin position="318"/>
        <end position="358"/>
    </location>
</feature>
<accession>A0A0B6Z602</accession>
<dbReference type="SMART" id="SM00181">
    <property type="entry name" value="EGF"/>
    <property type="match status" value="6"/>
</dbReference>
<organism evidence="2">
    <name type="scientific">Arion vulgaris</name>
    <dbReference type="NCBI Taxonomy" id="1028688"/>
    <lineage>
        <taxon>Eukaryota</taxon>
        <taxon>Metazoa</taxon>
        <taxon>Spiralia</taxon>
        <taxon>Lophotrochozoa</taxon>
        <taxon>Mollusca</taxon>
        <taxon>Gastropoda</taxon>
        <taxon>Heterobranchia</taxon>
        <taxon>Euthyneura</taxon>
        <taxon>Panpulmonata</taxon>
        <taxon>Eupulmonata</taxon>
        <taxon>Stylommatophora</taxon>
        <taxon>Helicina</taxon>
        <taxon>Arionoidea</taxon>
        <taxon>Arionidae</taxon>
        <taxon>Arion</taxon>
    </lineage>
</organism>
<evidence type="ECO:0000259" key="1">
    <source>
        <dbReference type="SMART" id="SM00181"/>
    </source>
</evidence>
<dbReference type="PANTHER" id="PTHR39069:SF8">
    <property type="entry name" value="FI17111P1"/>
    <property type="match status" value="1"/>
</dbReference>
<dbReference type="Gene3D" id="2.90.20.10">
    <property type="entry name" value="Plasmodium vivax P25 domain"/>
    <property type="match status" value="1"/>
</dbReference>
<dbReference type="InterPro" id="IPR000742">
    <property type="entry name" value="EGF"/>
</dbReference>
<dbReference type="EMBL" id="HACG01017204">
    <property type="protein sequence ID" value="CEK64069.1"/>
    <property type="molecule type" value="Transcribed_RNA"/>
</dbReference>
<dbReference type="PANTHER" id="PTHR39069">
    <property type="entry name" value="ECDYSONE-INDUCIBLE GENE E1, ISOFORM A"/>
    <property type="match status" value="1"/>
</dbReference>
<dbReference type="AlphaFoldDB" id="A0A0B6Z602"/>
<feature type="non-terminal residue" evidence="2">
    <location>
        <position position="1"/>
    </location>
</feature>
<gene>
    <name evidence="2" type="primary">ORF50527</name>
</gene>
<sequence length="485" mass="54424">VNDSVCENYKCACASGFYDENEKMCSKRKILDKCKMDEDCSNAVASSECVNSTCMCVSGFIAIDDSFCVRRMLDWTCEVHSDCAAAVNNSICDNGTCVCNSGYYPANNMGICIKRILEDTCNLKSDCDSVINNSDCLNETCACVNGFDAYDNRSRCVQSPSLIGRKCYSEDQCRRIDPISTCNSTQDDKICLCPPGTFVSINRTACIQLPTVIGHYCYHNYHCLHKISNSVCNMNSCNCSDGYFDDSNKTTCHRYPHQLGDFCQDNNHCLKILKWSKCEPDNTTCVCEYGYTQTTAQECKERNILRPFVPLEPPSTADCQGNCVNWTNSRCVTFPGLLDAQCRCDYRHARAYNSDKCVPVQTYEIDIALVQEAGRYDYLPLSFNPEYTRPKVPTYQLFAYRITLSGLMKLFASSSSSLLQDRYVTSEVIRFENLDKTNQSTTKGVKATVLLHLTAYYMNATQLSDISKFFEDTLEKSDGVLADSA</sequence>
<feature type="domain" description="EGF-like" evidence="1">
    <location>
        <begin position="205"/>
        <end position="253"/>
    </location>
</feature>
<feature type="domain" description="EGF-like" evidence="1">
    <location>
        <begin position="33"/>
        <end position="69"/>
    </location>
</feature>
<proteinExistence type="predicted"/>
<feature type="domain" description="EGF-like" evidence="1">
    <location>
        <begin position="262"/>
        <end position="300"/>
    </location>
</feature>